<evidence type="ECO:0000259" key="3">
    <source>
        <dbReference type="Pfam" id="PF01494"/>
    </source>
</evidence>
<dbReference type="Proteomes" id="UP001501237">
    <property type="component" value="Unassembled WGS sequence"/>
</dbReference>
<dbReference type="RefSeq" id="WP_344823362.1">
    <property type="nucleotide sequence ID" value="NZ_BAAAUV010000003.1"/>
</dbReference>
<proteinExistence type="predicted"/>
<dbReference type="InterPro" id="IPR050493">
    <property type="entry name" value="FAD-dep_Monooxygenase_BioMet"/>
</dbReference>
<dbReference type="EMBL" id="BAAAUV010000003">
    <property type="protein sequence ID" value="GAA3200644.1"/>
    <property type="molecule type" value="Genomic_DNA"/>
</dbReference>
<comment type="caution">
    <text evidence="4">The sequence shown here is derived from an EMBL/GenBank/DDBJ whole genome shotgun (WGS) entry which is preliminary data.</text>
</comment>
<reference evidence="5" key="1">
    <citation type="journal article" date="2019" name="Int. J. Syst. Evol. Microbiol.">
        <title>The Global Catalogue of Microorganisms (GCM) 10K type strain sequencing project: providing services to taxonomists for standard genome sequencing and annotation.</title>
        <authorList>
            <consortium name="The Broad Institute Genomics Platform"/>
            <consortium name="The Broad Institute Genome Sequencing Center for Infectious Disease"/>
            <person name="Wu L."/>
            <person name="Ma J."/>
        </authorList>
    </citation>
    <scope>NUCLEOTIDE SEQUENCE [LARGE SCALE GENOMIC DNA]</scope>
    <source>
        <strain evidence="5">JCM 9377</strain>
    </source>
</reference>
<protein>
    <submittedName>
        <fullName evidence="4">FAD-dependent monooxygenase</fullName>
    </submittedName>
</protein>
<dbReference type="PANTHER" id="PTHR13789">
    <property type="entry name" value="MONOOXYGENASE"/>
    <property type="match status" value="1"/>
</dbReference>
<keyword evidence="2 4" id="KW-0503">Monooxygenase</keyword>
<dbReference type="InterPro" id="IPR036188">
    <property type="entry name" value="FAD/NAD-bd_sf"/>
</dbReference>
<sequence>MPTAVIIGAGIGGLTAGIALGRRGWTVTVYERAPELRPVGSGLAIAANALKALDVLDLGDRVRELSRVQGMAALRTARGRYLSHIPEERISARYGDSVVLLKRAALQDLLVNALPPGVLHLGTEARLMDADRGLVEASGETLEADLVVAADGIGSPARAALFPSHPEPVYAGFTAWRALVSAPGRFEATETWGEGSAFGVMPMADDTVYLYATATVPLGTIYPDDRAELLRRFAHWHTPIPHLLSLLDPAHVIRNDVHHLTPPLPTVHRGRTVLLGDAAHPMTPNLGQGACQAIEDALVLAHIPDPATYTATRLPRTTKIASRSASVARAVSLTSPWATTLRDTAMRLTSCLPMGLFLRSLDDPLGWTPPQ</sequence>
<feature type="domain" description="FAD-binding" evidence="3">
    <location>
        <begin position="4"/>
        <end position="301"/>
    </location>
</feature>
<dbReference type="SUPFAM" id="SSF51905">
    <property type="entry name" value="FAD/NAD(P)-binding domain"/>
    <property type="match status" value="1"/>
</dbReference>
<evidence type="ECO:0000313" key="4">
    <source>
        <dbReference type="EMBL" id="GAA3200644.1"/>
    </source>
</evidence>
<dbReference type="Gene3D" id="3.50.50.60">
    <property type="entry name" value="FAD/NAD(P)-binding domain"/>
    <property type="match status" value="1"/>
</dbReference>
<dbReference type="GO" id="GO:0004497">
    <property type="term" value="F:monooxygenase activity"/>
    <property type="evidence" value="ECO:0007669"/>
    <property type="project" value="UniProtKB-KW"/>
</dbReference>
<evidence type="ECO:0000256" key="2">
    <source>
        <dbReference type="ARBA" id="ARBA00023033"/>
    </source>
</evidence>
<organism evidence="4 5">
    <name type="scientific">Actinocorallia longicatena</name>
    <dbReference type="NCBI Taxonomy" id="111803"/>
    <lineage>
        <taxon>Bacteria</taxon>
        <taxon>Bacillati</taxon>
        <taxon>Actinomycetota</taxon>
        <taxon>Actinomycetes</taxon>
        <taxon>Streptosporangiales</taxon>
        <taxon>Thermomonosporaceae</taxon>
        <taxon>Actinocorallia</taxon>
    </lineage>
</organism>
<keyword evidence="5" id="KW-1185">Reference proteome</keyword>
<keyword evidence="1" id="KW-0560">Oxidoreductase</keyword>
<dbReference type="PRINTS" id="PR00420">
    <property type="entry name" value="RNGMNOXGNASE"/>
</dbReference>
<name>A0ABP6Q1W8_9ACTN</name>
<dbReference type="PANTHER" id="PTHR13789:SF309">
    <property type="entry name" value="PUTATIVE (AFU_ORTHOLOGUE AFUA_6G14510)-RELATED"/>
    <property type="match status" value="1"/>
</dbReference>
<dbReference type="InterPro" id="IPR002938">
    <property type="entry name" value="FAD-bd"/>
</dbReference>
<dbReference type="Pfam" id="PF01494">
    <property type="entry name" value="FAD_binding_3"/>
    <property type="match status" value="1"/>
</dbReference>
<accession>A0ABP6Q1W8</accession>
<gene>
    <name evidence="4" type="ORF">GCM10010468_13450</name>
</gene>
<evidence type="ECO:0000313" key="5">
    <source>
        <dbReference type="Proteomes" id="UP001501237"/>
    </source>
</evidence>
<evidence type="ECO:0000256" key="1">
    <source>
        <dbReference type="ARBA" id="ARBA00023002"/>
    </source>
</evidence>